<dbReference type="InterPro" id="IPR011004">
    <property type="entry name" value="Trimer_LpxA-like_sf"/>
</dbReference>
<evidence type="ECO:0000313" key="8">
    <source>
        <dbReference type="EMBL" id="VAW99818.1"/>
    </source>
</evidence>
<keyword evidence="3 8" id="KW-0808">Transferase</keyword>
<evidence type="ECO:0000256" key="3">
    <source>
        <dbReference type="ARBA" id="ARBA00022679"/>
    </source>
</evidence>
<sequence length="333" mass="34430">MPALTLKVIVERLNAQGQSAQLSGNAGDEIRRVASLAEAGEGDITFLVNSRFKKDLCSTNAAAVIVTAEDADAVPTNAVVVENPHVAYAHVAAWLYSDNDFLPGVHSTATVDPTSTVHARARVDANCVIEAGVVIAAGCHIGPGCVMGKNTVLGEDTRLVANVTLCHGTQIGCRNLLHPGVVIGADGFGLANNKGEWLKVPQVGKVVLGDDVEVGANSTIDRGAIGDTVIGNGVKLDNLIQIGHNVRIGAHTAIAACTAVAGSAIIGEHCAIGGCVGIVGHLEITDNVTITGMSHVSRAIGKPGVYSSGTPLEENAAWHRNFIRLKQLDDMAR</sequence>
<dbReference type="GO" id="GO:0016020">
    <property type="term" value="C:membrane"/>
    <property type="evidence" value="ECO:0007669"/>
    <property type="project" value="GOC"/>
</dbReference>
<evidence type="ECO:0000256" key="4">
    <source>
        <dbReference type="ARBA" id="ARBA00022737"/>
    </source>
</evidence>
<dbReference type="HAMAP" id="MF_00523">
    <property type="entry name" value="LpxD"/>
    <property type="match status" value="1"/>
</dbReference>
<evidence type="ECO:0000256" key="5">
    <source>
        <dbReference type="ARBA" id="ARBA00023098"/>
    </source>
</evidence>
<dbReference type="Pfam" id="PF00132">
    <property type="entry name" value="Hexapep"/>
    <property type="match status" value="1"/>
</dbReference>
<organism evidence="8">
    <name type="scientific">hydrothermal vent metagenome</name>
    <dbReference type="NCBI Taxonomy" id="652676"/>
    <lineage>
        <taxon>unclassified sequences</taxon>
        <taxon>metagenomes</taxon>
        <taxon>ecological metagenomes</taxon>
    </lineage>
</organism>
<dbReference type="Pfam" id="PF04613">
    <property type="entry name" value="LpxD"/>
    <property type="match status" value="1"/>
</dbReference>
<dbReference type="SUPFAM" id="SSF51161">
    <property type="entry name" value="Trimeric LpxA-like enzymes"/>
    <property type="match status" value="1"/>
</dbReference>
<keyword evidence="2" id="KW-0441">Lipid A biosynthesis</keyword>
<gene>
    <name evidence="8" type="ORF">MNBD_GAMMA19-1027</name>
</gene>
<dbReference type="NCBIfam" id="NF002060">
    <property type="entry name" value="PRK00892.1"/>
    <property type="match status" value="1"/>
</dbReference>
<evidence type="ECO:0000256" key="6">
    <source>
        <dbReference type="ARBA" id="ARBA00023315"/>
    </source>
</evidence>
<dbReference type="EC" id="2.3.1.191" evidence="8"/>
<dbReference type="GO" id="GO:0009245">
    <property type="term" value="P:lipid A biosynthetic process"/>
    <property type="evidence" value="ECO:0007669"/>
    <property type="project" value="UniProtKB-KW"/>
</dbReference>
<keyword evidence="6 8" id="KW-0012">Acyltransferase</keyword>
<reference evidence="8" key="1">
    <citation type="submission" date="2018-06" db="EMBL/GenBank/DDBJ databases">
        <authorList>
            <person name="Zhirakovskaya E."/>
        </authorList>
    </citation>
    <scope>NUCLEOTIDE SEQUENCE</scope>
</reference>
<dbReference type="GO" id="GO:0016410">
    <property type="term" value="F:N-acyltransferase activity"/>
    <property type="evidence" value="ECO:0007669"/>
    <property type="project" value="InterPro"/>
</dbReference>
<protein>
    <submittedName>
        <fullName evidence="8">UDP-3-O-[3-hydroxymyristoyl] glucosamine N-acyltransferase</fullName>
        <ecNumber evidence="8">2.3.1.191</ecNumber>
    </submittedName>
</protein>
<dbReference type="Gene3D" id="2.160.10.10">
    <property type="entry name" value="Hexapeptide repeat proteins"/>
    <property type="match status" value="1"/>
</dbReference>
<dbReference type="InterPro" id="IPR007691">
    <property type="entry name" value="LpxD"/>
</dbReference>
<keyword evidence="4" id="KW-0677">Repeat</keyword>
<dbReference type="Gene3D" id="3.40.1390.10">
    <property type="entry name" value="MurE/MurF, N-terminal domain"/>
    <property type="match status" value="1"/>
</dbReference>
<dbReference type="GO" id="GO:0103118">
    <property type="term" value="F:UDP-3-O-[(3R)-3-hydroxyacyl]-glucosamine N-acyltransferase activity"/>
    <property type="evidence" value="ECO:0007669"/>
    <property type="project" value="UniProtKB-EC"/>
</dbReference>
<evidence type="ECO:0000256" key="1">
    <source>
        <dbReference type="ARBA" id="ARBA00022516"/>
    </source>
</evidence>
<accession>A0A3B1A242</accession>
<proteinExistence type="inferred from homology"/>
<evidence type="ECO:0000259" key="7">
    <source>
        <dbReference type="Pfam" id="PF04613"/>
    </source>
</evidence>
<feature type="non-terminal residue" evidence="8">
    <location>
        <position position="333"/>
    </location>
</feature>
<dbReference type="PANTHER" id="PTHR43378">
    <property type="entry name" value="UDP-3-O-ACYLGLUCOSAMINE N-ACYLTRANSFERASE"/>
    <property type="match status" value="1"/>
</dbReference>
<evidence type="ECO:0000256" key="2">
    <source>
        <dbReference type="ARBA" id="ARBA00022556"/>
    </source>
</evidence>
<keyword evidence="1" id="KW-0444">Lipid biosynthesis</keyword>
<name>A0A3B1A242_9ZZZZ</name>
<dbReference type="EMBL" id="UOFV01000189">
    <property type="protein sequence ID" value="VAW99818.1"/>
    <property type="molecule type" value="Genomic_DNA"/>
</dbReference>
<dbReference type="InterPro" id="IPR001451">
    <property type="entry name" value="Hexapep"/>
</dbReference>
<dbReference type="CDD" id="cd03352">
    <property type="entry name" value="LbH_LpxD"/>
    <property type="match status" value="1"/>
</dbReference>
<dbReference type="AlphaFoldDB" id="A0A3B1A242"/>
<dbReference type="PANTHER" id="PTHR43378:SF2">
    <property type="entry name" value="UDP-3-O-ACYLGLUCOSAMINE N-ACYLTRANSFERASE 1, MITOCHONDRIAL-RELATED"/>
    <property type="match status" value="1"/>
</dbReference>
<dbReference type="NCBIfam" id="TIGR01853">
    <property type="entry name" value="lipid_A_lpxD"/>
    <property type="match status" value="1"/>
</dbReference>
<dbReference type="InterPro" id="IPR020573">
    <property type="entry name" value="UDP_GlcNAc_AcTrfase_non-rep"/>
</dbReference>
<keyword evidence="5" id="KW-0443">Lipid metabolism</keyword>
<feature type="domain" description="UDP-3-O-[3-hydroxymyristoyl] glucosamine N-acyltransferase non-repeat region" evidence="7">
    <location>
        <begin position="29"/>
        <end position="93"/>
    </location>
</feature>